<sequence length="49" mass="5638">MWEEEEASPLGLAALKGRNWQILKTSATKARALERLVETLKFNHLDSRE</sequence>
<dbReference type="AlphaFoldDB" id="A0A8D2DGD8"/>
<reference evidence="1" key="3">
    <citation type="submission" date="2025-09" db="UniProtKB">
        <authorList>
            <consortium name="Ensembl"/>
        </authorList>
    </citation>
    <scope>IDENTIFICATION</scope>
</reference>
<organism evidence="1 2">
    <name type="scientific">Sciurus vulgaris</name>
    <name type="common">Eurasian red squirrel</name>
    <dbReference type="NCBI Taxonomy" id="55149"/>
    <lineage>
        <taxon>Eukaryota</taxon>
        <taxon>Metazoa</taxon>
        <taxon>Chordata</taxon>
        <taxon>Craniata</taxon>
        <taxon>Vertebrata</taxon>
        <taxon>Euteleostomi</taxon>
        <taxon>Mammalia</taxon>
        <taxon>Eutheria</taxon>
        <taxon>Euarchontoglires</taxon>
        <taxon>Glires</taxon>
        <taxon>Rodentia</taxon>
        <taxon>Sciuromorpha</taxon>
        <taxon>Sciuridae</taxon>
        <taxon>Sciurinae</taxon>
        <taxon>Sciurini</taxon>
        <taxon>Sciurus</taxon>
    </lineage>
</organism>
<protein>
    <submittedName>
        <fullName evidence="1">Uncharacterized protein</fullName>
    </submittedName>
</protein>
<reference evidence="1" key="2">
    <citation type="submission" date="2025-08" db="UniProtKB">
        <authorList>
            <consortium name="Ensembl"/>
        </authorList>
    </citation>
    <scope>IDENTIFICATION</scope>
</reference>
<keyword evidence="2" id="KW-1185">Reference proteome</keyword>
<dbReference type="Proteomes" id="UP000694564">
    <property type="component" value="Chromosome 1"/>
</dbReference>
<accession>A0A8D2DGD8</accession>
<dbReference type="Ensembl" id="ENSSVLT00005027093.1">
    <property type="protein sequence ID" value="ENSSVLP00005024379.1"/>
    <property type="gene ID" value="ENSSVLG00005019252.1"/>
</dbReference>
<evidence type="ECO:0000313" key="2">
    <source>
        <dbReference type="Proteomes" id="UP000694564"/>
    </source>
</evidence>
<name>A0A8D2DGD8_SCIVU</name>
<reference evidence="1" key="1">
    <citation type="submission" date="2020-06" db="EMBL/GenBank/DDBJ databases">
        <authorList>
            <consortium name="Wellcome Sanger Institute Data Sharing"/>
        </authorList>
    </citation>
    <scope>NUCLEOTIDE SEQUENCE [LARGE SCALE GENOMIC DNA]</scope>
</reference>
<evidence type="ECO:0000313" key="1">
    <source>
        <dbReference type="Ensembl" id="ENSSVLP00005024379.1"/>
    </source>
</evidence>
<proteinExistence type="predicted"/>